<evidence type="ECO:0000256" key="6">
    <source>
        <dbReference type="ARBA" id="ARBA00023040"/>
    </source>
</evidence>
<evidence type="ECO:0000256" key="3">
    <source>
        <dbReference type="ARBA" id="ARBA00022475"/>
    </source>
</evidence>
<evidence type="ECO:0000256" key="9">
    <source>
        <dbReference type="ARBA" id="ARBA00023170"/>
    </source>
</evidence>
<dbReference type="PANTHER" id="PTHR45695">
    <property type="entry name" value="LEUCOKININ RECEPTOR-RELATED"/>
    <property type="match status" value="1"/>
</dbReference>
<keyword evidence="3" id="KW-1003">Cell membrane</keyword>
<evidence type="ECO:0000256" key="7">
    <source>
        <dbReference type="ARBA" id="ARBA00023136"/>
    </source>
</evidence>
<dbReference type="PANTHER" id="PTHR45695:SF23">
    <property type="entry name" value="GALANIN-LIKE G-PROTEIN COUPLED RECEPTOR NPR-9"/>
    <property type="match status" value="1"/>
</dbReference>
<evidence type="ECO:0000256" key="4">
    <source>
        <dbReference type="ARBA" id="ARBA00022692"/>
    </source>
</evidence>
<dbReference type="EMBL" id="CAJNOG010000051">
    <property type="protein sequence ID" value="CAF0846784.1"/>
    <property type="molecule type" value="Genomic_DNA"/>
</dbReference>
<feature type="transmembrane region" description="Helical" evidence="13">
    <location>
        <begin position="87"/>
        <end position="112"/>
    </location>
</feature>
<proteinExistence type="inferred from homology"/>
<organism evidence="15 16">
    <name type="scientific">Adineta steineri</name>
    <dbReference type="NCBI Taxonomy" id="433720"/>
    <lineage>
        <taxon>Eukaryota</taxon>
        <taxon>Metazoa</taxon>
        <taxon>Spiralia</taxon>
        <taxon>Gnathifera</taxon>
        <taxon>Rotifera</taxon>
        <taxon>Eurotatoria</taxon>
        <taxon>Bdelloidea</taxon>
        <taxon>Adinetida</taxon>
        <taxon>Adinetidae</taxon>
        <taxon>Adineta</taxon>
    </lineage>
</organism>
<name>A0A813W613_9BILA</name>
<keyword evidence="7 13" id="KW-0472">Membrane</keyword>
<dbReference type="GO" id="GO:0005886">
    <property type="term" value="C:plasma membrane"/>
    <property type="evidence" value="ECO:0007669"/>
    <property type="project" value="UniProtKB-SubCell"/>
</dbReference>
<keyword evidence="8" id="KW-1015">Disulfide bond</keyword>
<comment type="similarity">
    <text evidence="2 12">Belongs to the G-protein coupled receptor 1 family.</text>
</comment>
<keyword evidence="4 12" id="KW-0812">Transmembrane</keyword>
<dbReference type="AlphaFoldDB" id="A0A813W613"/>
<dbReference type="InterPro" id="IPR000611">
    <property type="entry name" value="NPY_rcpt"/>
</dbReference>
<dbReference type="PRINTS" id="PR00237">
    <property type="entry name" value="GPCRRHODOPSN"/>
</dbReference>
<feature type="transmembrane region" description="Helical" evidence="13">
    <location>
        <begin position="124"/>
        <end position="145"/>
    </location>
</feature>
<gene>
    <name evidence="15" type="ORF">JYZ213_LOCUS7672</name>
</gene>
<dbReference type="PROSITE" id="PS50262">
    <property type="entry name" value="G_PROTEIN_RECEP_F1_2"/>
    <property type="match status" value="1"/>
</dbReference>
<dbReference type="Proteomes" id="UP000663845">
    <property type="component" value="Unassembled WGS sequence"/>
</dbReference>
<feature type="domain" description="G-protein coupled receptors family 1 profile" evidence="14">
    <location>
        <begin position="66"/>
        <end position="317"/>
    </location>
</feature>
<comment type="caution">
    <text evidence="15">The sequence shown here is derived from an EMBL/GenBank/DDBJ whole genome shotgun (WGS) entry which is preliminary data.</text>
</comment>
<evidence type="ECO:0000256" key="10">
    <source>
        <dbReference type="ARBA" id="ARBA00023180"/>
    </source>
</evidence>
<dbReference type="InterPro" id="IPR017452">
    <property type="entry name" value="GPCR_Rhodpsn_7TM"/>
</dbReference>
<dbReference type="PRINTS" id="PR01012">
    <property type="entry name" value="NRPEPTIDEYR"/>
</dbReference>
<evidence type="ECO:0000259" key="14">
    <source>
        <dbReference type="PROSITE" id="PS50262"/>
    </source>
</evidence>
<sequence length="436" mass="50702">MYDTIQSKIESIIHTHINDTNMNDHAHVFDNVSNSSWYEEDDGPSLPTRLVFACAWIFIAVAGILGNSLVIFVAIRFEKLSNVTNCFIVNLAVTDIVFLAFCMPLLVVQYTLEHWYFNQTFCKLLNFISFVSVLVTVLTLVVMTIDRYIYVVNPFENITWRKPRTVFFLSLIIWLLSCAFASPFYYHYGVDEYQVCALLTDENLQKHFRIYTVTLYYFIPLTIILICYTRLLYYVYSKEKNVKPKSKSHVVKWSKKRRAVTKMVAIVTLVFSICWLPITLFIVSSYVFERKTALLYYFKVIGNSFAYLNSAVNPIIYAFLNRSFRNNCGSILTKPTCSLFCRKNYQKQEQNNNHQLTNFFSTDRKDVIIDNNIQLIPHNDSNDDFSDGEYEAVEPDCSARLVVNRQSHLNDFCDQQYGVLLTHGGMNDDRPFVTNL</sequence>
<feature type="transmembrane region" description="Helical" evidence="13">
    <location>
        <begin position="294"/>
        <end position="320"/>
    </location>
</feature>
<feature type="transmembrane region" description="Helical" evidence="13">
    <location>
        <begin position="264"/>
        <end position="288"/>
    </location>
</feature>
<dbReference type="SUPFAM" id="SSF81321">
    <property type="entry name" value="Family A G protein-coupled receptor-like"/>
    <property type="match status" value="1"/>
</dbReference>
<dbReference type="GO" id="GO:0004983">
    <property type="term" value="F:neuropeptide Y receptor activity"/>
    <property type="evidence" value="ECO:0007669"/>
    <property type="project" value="InterPro"/>
</dbReference>
<keyword evidence="9 12" id="KW-0675">Receptor</keyword>
<dbReference type="InterPro" id="IPR000276">
    <property type="entry name" value="GPCR_Rhodpsn"/>
</dbReference>
<dbReference type="Pfam" id="PF00001">
    <property type="entry name" value="7tm_1"/>
    <property type="match status" value="1"/>
</dbReference>
<feature type="transmembrane region" description="Helical" evidence="13">
    <location>
        <begin position="50"/>
        <end position="75"/>
    </location>
</feature>
<keyword evidence="5 13" id="KW-1133">Transmembrane helix</keyword>
<evidence type="ECO:0000256" key="1">
    <source>
        <dbReference type="ARBA" id="ARBA00004651"/>
    </source>
</evidence>
<evidence type="ECO:0000256" key="13">
    <source>
        <dbReference type="SAM" id="Phobius"/>
    </source>
</evidence>
<evidence type="ECO:0000256" key="12">
    <source>
        <dbReference type="RuleBase" id="RU000688"/>
    </source>
</evidence>
<feature type="transmembrane region" description="Helical" evidence="13">
    <location>
        <begin position="208"/>
        <end position="236"/>
    </location>
</feature>
<keyword evidence="10" id="KW-0325">Glycoprotein</keyword>
<evidence type="ECO:0000256" key="5">
    <source>
        <dbReference type="ARBA" id="ARBA00022989"/>
    </source>
</evidence>
<protein>
    <recommendedName>
        <fullName evidence="14">G-protein coupled receptors family 1 profile domain-containing protein</fullName>
    </recommendedName>
</protein>
<evidence type="ECO:0000313" key="15">
    <source>
        <dbReference type="EMBL" id="CAF0846784.1"/>
    </source>
</evidence>
<accession>A0A813W613</accession>
<keyword evidence="6 12" id="KW-0297">G-protein coupled receptor</keyword>
<evidence type="ECO:0000256" key="8">
    <source>
        <dbReference type="ARBA" id="ARBA00023157"/>
    </source>
</evidence>
<evidence type="ECO:0000256" key="2">
    <source>
        <dbReference type="ARBA" id="ARBA00010663"/>
    </source>
</evidence>
<comment type="subcellular location">
    <subcellularLocation>
        <location evidence="1">Cell membrane</location>
        <topology evidence="1">Multi-pass membrane protein</topology>
    </subcellularLocation>
</comment>
<feature type="transmembrane region" description="Helical" evidence="13">
    <location>
        <begin position="166"/>
        <end position="188"/>
    </location>
</feature>
<evidence type="ECO:0000313" key="16">
    <source>
        <dbReference type="Proteomes" id="UP000663845"/>
    </source>
</evidence>
<reference evidence="15" key="1">
    <citation type="submission" date="2021-02" db="EMBL/GenBank/DDBJ databases">
        <authorList>
            <person name="Nowell W R."/>
        </authorList>
    </citation>
    <scope>NUCLEOTIDE SEQUENCE</scope>
</reference>
<dbReference type="PROSITE" id="PS00237">
    <property type="entry name" value="G_PROTEIN_RECEP_F1_1"/>
    <property type="match status" value="1"/>
</dbReference>
<evidence type="ECO:0000256" key="11">
    <source>
        <dbReference type="ARBA" id="ARBA00023224"/>
    </source>
</evidence>
<dbReference type="SMART" id="SM01381">
    <property type="entry name" value="7TM_GPCR_Srsx"/>
    <property type="match status" value="1"/>
</dbReference>
<keyword evidence="11 12" id="KW-0807">Transducer</keyword>
<dbReference type="Gene3D" id="1.20.1070.10">
    <property type="entry name" value="Rhodopsin 7-helix transmembrane proteins"/>
    <property type="match status" value="1"/>
</dbReference>